<feature type="compositionally biased region" description="Basic and acidic residues" evidence="1">
    <location>
        <begin position="665"/>
        <end position="678"/>
    </location>
</feature>
<feature type="compositionally biased region" description="Low complexity" evidence="1">
    <location>
        <begin position="450"/>
        <end position="462"/>
    </location>
</feature>
<feature type="region of interest" description="Disordered" evidence="1">
    <location>
        <begin position="78"/>
        <end position="99"/>
    </location>
</feature>
<dbReference type="RefSeq" id="XP_031001575.1">
    <property type="nucleotide sequence ID" value="XM_031153876.1"/>
</dbReference>
<dbReference type="Proteomes" id="UP000431533">
    <property type="component" value="Unassembled WGS sequence"/>
</dbReference>
<dbReference type="SUPFAM" id="SSF81383">
    <property type="entry name" value="F-box domain"/>
    <property type="match status" value="1"/>
</dbReference>
<keyword evidence="4" id="KW-1185">Reference proteome</keyword>
<dbReference type="EMBL" id="QGMH01000229">
    <property type="protein sequence ID" value="TVY22787.1"/>
    <property type="molecule type" value="Genomic_DNA"/>
</dbReference>
<evidence type="ECO:0000259" key="2">
    <source>
        <dbReference type="PROSITE" id="PS50181"/>
    </source>
</evidence>
<proteinExistence type="predicted"/>
<dbReference type="GeneID" id="41989157"/>
<feature type="region of interest" description="Disordered" evidence="1">
    <location>
        <begin position="558"/>
        <end position="624"/>
    </location>
</feature>
<dbReference type="AlphaFoldDB" id="A0A8H8QU08"/>
<dbReference type="Pfam" id="PF00646">
    <property type="entry name" value="F-box"/>
    <property type="match status" value="1"/>
</dbReference>
<feature type="compositionally biased region" description="Polar residues" evidence="1">
    <location>
        <begin position="565"/>
        <end position="585"/>
    </location>
</feature>
<name>A0A8H8QU08_9HELO</name>
<evidence type="ECO:0000313" key="4">
    <source>
        <dbReference type="Proteomes" id="UP000431533"/>
    </source>
</evidence>
<evidence type="ECO:0000313" key="3">
    <source>
        <dbReference type="EMBL" id="TVY22787.1"/>
    </source>
</evidence>
<evidence type="ECO:0000256" key="1">
    <source>
        <dbReference type="SAM" id="MobiDB-lite"/>
    </source>
</evidence>
<feature type="compositionally biased region" description="Basic and acidic residues" evidence="1">
    <location>
        <begin position="602"/>
        <end position="613"/>
    </location>
</feature>
<feature type="compositionally biased region" description="Pro residues" evidence="1">
    <location>
        <begin position="440"/>
        <end position="449"/>
    </location>
</feature>
<feature type="compositionally biased region" description="Low complexity" evidence="1">
    <location>
        <begin position="80"/>
        <end position="91"/>
    </location>
</feature>
<dbReference type="OrthoDB" id="4200124at2759"/>
<dbReference type="SMART" id="SM00256">
    <property type="entry name" value="FBOX"/>
    <property type="match status" value="1"/>
</dbReference>
<sequence>CFTPTVLRLTPANGCGSRPPRDPAQPVNINAAGSALKLLLNMPALPNNKTRRKGVTPIKKPDRNNVWQRTLNVMGLEPMSLNSSSSSSSNSDYSTNKATADGMAAPTFQSEPTQGSKKNLTFLDLPAEAQRHIIKHSSTDDLLALCLVSKHFRDLAAEQLYRKFEVTFPDEPDDGTNTSVDALAGGLETLVSSNYDYAKYLKDIVLEPTNGGDKGERAYRYYMYDSSCGKFMNTLFLLALRKARVLETFKWDIRVELSPSVFKALHRIHTLQHLHVRMQAGHSLYGLTAPSSVFHYSEAPPVVILPLSNVMGAPPGFAQPSSHNAPPLSVTYPSNPNSFPSAYKYAAKLQRKTTKIVLPTINKEASTLSGFNHLRTLSVLDMDTLDYVGELQTCISNCSSTLTSLTLSFSEALASKSRKPPPEVHSDDDSEVEDEFGALIPPPGPPPGMTPSSSGLSSPSKSVQAAEEKKKQEDVLNIIFGLQTGKKSKPGKSESTDLHRPKPKTDEDPKLRFLRNYGTIAQKLMSDVKPGSEATPAAKQAVDLIKKAAKMYFDEVDKAREKASSDGNSSKGTPSTTSADSTSEVNVVMSGGGVADDGPGLFDDHDPNEKHTPYVDPEVANPDDIDMEEPEEKELAIEIEDPSTDIVPSDESLEETASSESGDAETTKVVDAQEEKNSADTVDLVNRLEIHEQLSALIATHSKNQQTEMMLKQRMLDMQEKLQVTDPTPAQFEVLRQAKADFMVVTDQVSELAREMQAVNDTINDVSADAQAMALKIPGHENARRSEYVRSTRGLTLQTLAIYLIPTRSTVLNAAIDFHMLQSLTLLNVGTQVGIWNTLRKENTLQSLPLSKIYTDNVTPQFLQFVGELDMVTELLLLEKQKGRVEPTAAKTTVKIEKIRKEVLRKHASTLKVLMIKNDSNQDWDLDVKTTMLLCHRATQLEELSVSHGVRTLHCFLQFMTGMTSLRALHVNQFRYEDPCTSMMHEFKQMMVDVVAHTPHMKLEYIGLNEAIDRLVRRPRVNKNTKKDKKGKGKESDVIAEALYGANGWADPSTMPDWQASSDEDEAMMVGESGLKVETVEDIRFYEISGVRIFEKDVIFGRL</sequence>
<feature type="region of interest" description="Disordered" evidence="1">
    <location>
        <begin position="638"/>
        <end position="678"/>
    </location>
</feature>
<reference evidence="3 4" key="1">
    <citation type="submission" date="2018-05" db="EMBL/GenBank/DDBJ databases">
        <title>Genome sequencing and assembly of the regulated plant pathogen Lachnellula willkommii and related sister species for the development of diagnostic species identification markers.</title>
        <authorList>
            <person name="Giroux E."/>
            <person name="Bilodeau G."/>
        </authorList>
    </citation>
    <scope>NUCLEOTIDE SEQUENCE [LARGE SCALE GENOMIC DNA]</scope>
    <source>
        <strain evidence="3 4">CBS 185.66</strain>
    </source>
</reference>
<dbReference type="InterPro" id="IPR001810">
    <property type="entry name" value="F-box_dom"/>
</dbReference>
<feature type="region of interest" description="Disordered" evidence="1">
    <location>
        <begin position="413"/>
        <end position="511"/>
    </location>
</feature>
<dbReference type="InterPro" id="IPR036047">
    <property type="entry name" value="F-box-like_dom_sf"/>
</dbReference>
<organism evidence="3 4">
    <name type="scientific">Lachnellula hyalina</name>
    <dbReference type="NCBI Taxonomy" id="1316788"/>
    <lineage>
        <taxon>Eukaryota</taxon>
        <taxon>Fungi</taxon>
        <taxon>Dikarya</taxon>
        <taxon>Ascomycota</taxon>
        <taxon>Pezizomycotina</taxon>
        <taxon>Leotiomycetes</taxon>
        <taxon>Helotiales</taxon>
        <taxon>Lachnaceae</taxon>
        <taxon>Lachnellula</taxon>
    </lineage>
</organism>
<feature type="non-terminal residue" evidence="3">
    <location>
        <position position="1103"/>
    </location>
</feature>
<protein>
    <recommendedName>
        <fullName evidence="2">F-box domain-containing protein</fullName>
    </recommendedName>
</protein>
<feature type="domain" description="F-box" evidence="2">
    <location>
        <begin position="119"/>
        <end position="164"/>
    </location>
</feature>
<accession>A0A8H8QU08</accession>
<comment type="caution">
    <text evidence="3">The sequence shown here is derived from an EMBL/GenBank/DDBJ whole genome shotgun (WGS) entry which is preliminary data.</text>
</comment>
<feature type="compositionally biased region" description="Basic and acidic residues" evidence="1">
    <location>
        <begin position="491"/>
        <end position="511"/>
    </location>
</feature>
<dbReference type="PROSITE" id="PS50181">
    <property type="entry name" value="FBOX"/>
    <property type="match status" value="1"/>
</dbReference>
<gene>
    <name evidence="3" type="ORF">LHYA1_G008959</name>
</gene>